<dbReference type="Pfam" id="PF06176">
    <property type="entry name" value="WaaY"/>
    <property type="match status" value="1"/>
</dbReference>
<dbReference type="EMBL" id="KV429067">
    <property type="protein sequence ID" value="KZT68353.1"/>
    <property type="molecule type" value="Genomic_DNA"/>
</dbReference>
<gene>
    <name evidence="1" type="ORF">DAEQUDRAFT_766353</name>
</gene>
<dbReference type="Gene3D" id="1.10.510.10">
    <property type="entry name" value="Transferase(Phosphotransferase) domain 1"/>
    <property type="match status" value="1"/>
</dbReference>
<sequence>MAETREFDFPILLAAPPVGKHRYLAYGSYECLASERAYVSNMIDSVLSIVRDVTELDDTTAEVQVFELKKLSRPVLDSDDEYMEFYKDVDDAFLRNNGIRWSAHRSLTNVVPPGNFVAVLITSAVRPPTRSITTLLEVSELGREDIAAAARKRDSSSSGATAACRTATQVKRKDAVYNYRPLDLAPPPITIYHTVFAKFLRMMNEPCAFTHEELDHAQKFVTQAVTYYSKEDKRIIHSSEMALAVHPQILSSMSPSFTSSRLEPDGVVRSAMLHNDLYTVPALAEVKVEVGEGGCEPLAQAECAYVAIYSSDEARPVRQACCCPALLVGMAGPNIVVSGAVFADQLIAQPLTDYISVIPRPGQEGRSPLDDTGHRVARLFKALKVCIAELDGYYAETAQRIASPPPPAVAAVMGSTASVSRASAGVAHMHAPPIICPHFSEYLDNDGQLFKLVYEKWLVPHITMKAVFIAEARSTNTEAQGGAETAKAPRLRHCAYEDSVGMWVIVMDYVEGGEVKERLTEPAHVASLRAAVGKLHDCGLVFGDLRRPNVLVAGERVVLIDFDWRGKAGEARYPSDLNLDGTIPWHDGVKRGGLIEQLHDKHLFTVLTGKEM</sequence>
<proteinExistence type="predicted"/>
<reference evidence="1 2" key="1">
    <citation type="journal article" date="2016" name="Mol. Biol. Evol.">
        <title>Comparative Genomics of Early-Diverging Mushroom-Forming Fungi Provides Insights into the Origins of Lignocellulose Decay Capabilities.</title>
        <authorList>
            <person name="Nagy L.G."/>
            <person name="Riley R."/>
            <person name="Tritt A."/>
            <person name="Adam C."/>
            <person name="Daum C."/>
            <person name="Floudas D."/>
            <person name="Sun H."/>
            <person name="Yadav J.S."/>
            <person name="Pangilinan J."/>
            <person name="Larsson K.H."/>
            <person name="Matsuura K."/>
            <person name="Barry K."/>
            <person name="Labutti K."/>
            <person name="Kuo R."/>
            <person name="Ohm R.A."/>
            <person name="Bhattacharya S.S."/>
            <person name="Shirouzu T."/>
            <person name="Yoshinaga Y."/>
            <person name="Martin F.M."/>
            <person name="Grigoriev I.V."/>
            <person name="Hibbett D.S."/>
        </authorList>
    </citation>
    <scope>NUCLEOTIDE SEQUENCE [LARGE SCALE GENOMIC DNA]</scope>
    <source>
        <strain evidence="1 2">L-15889</strain>
    </source>
</reference>
<dbReference type="OrthoDB" id="2803068at2759"/>
<name>A0A165PLH9_9APHY</name>
<accession>A0A165PLH9</accession>
<dbReference type="AlphaFoldDB" id="A0A165PLH9"/>
<dbReference type="SUPFAM" id="SSF56112">
    <property type="entry name" value="Protein kinase-like (PK-like)"/>
    <property type="match status" value="1"/>
</dbReference>
<evidence type="ECO:0008006" key="3">
    <source>
        <dbReference type="Google" id="ProtNLM"/>
    </source>
</evidence>
<dbReference type="InterPro" id="IPR011009">
    <property type="entry name" value="Kinase-like_dom_sf"/>
</dbReference>
<dbReference type="Proteomes" id="UP000076727">
    <property type="component" value="Unassembled WGS sequence"/>
</dbReference>
<organism evidence="1 2">
    <name type="scientific">Daedalea quercina L-15889</name>
    <dbReference type="NCBI Taxonomy" id="1314783"/>
    <lineage>
        <taxon>Eukaryota</taxon>
        <taxon>Fungi</taxon>
        <taxon>Dikarya</taxon>
        <taxon>Basidiomycota</taxon>
        <taxon>Agaricomycotina</taxon>
        <taxon>Agaricomycetes</taxon>
        <taxon>Polyporales</taxon>
        <taxon>Fomitopsis</taxon>
    </lineage>
</organism>
<evidence type="ECO:0000313" key="2">
    <source>
        <dbReference type="Proteomes" id="UP000076727"/>
    </source>
</evidence>
<evidence type="ECO:0000313" key="1">
    <source>
        <dbReference type="EMBL" id="KZT68353.1"/>
    </source>
</evidence>
<protein>
    <recommendedName>
        <fullName evidence="3">Protein kinase domain-containing protein</fullName>
    </recommendedName>
</protein>
<keyword evidence="2" id="KW-1185">Reference proteome</keyword>
<dbReference type="InterPro" id="IPR009330">
    <property type="entry name" value="LipoPS_heptP_kinase"/>
</dbReference>